<gene>
    <name evidence="2" type="ORF">Q5P01_015159</name>
</gene>
<reference evidence="2" key="1">
    <citation type="submission" date="2023-07" db="EMBL/GenBank/DDBJ databases">
        <title>Chromosome-level Genome Assembly of Striped Snakehead (Channa striata).</title>
        <authorList>
            <person name="Liu H."/>
        </authorList>
    </citation>
    <scope>NUCLEOTIDE SEQUENCE</scope>
    <source>
        <strain evidence="2">Gz</strain>
        <tissue evidence="2">Muscle</tissue>
    </source>
</reference>
<protein>
    <submittedName>
        <fullName evidence="2">Uncharacterized protein</fullName>
    </submittedName>
</protein>
<evidence type="ECO:0000256" key="1">
    <source>
        <dbReference type="SAM" id="MobiDB-lite"/>
    </source>
</evidence>
<comment type="caution">
    <text evidence="2">The sequence shown here is derived from an EMBL/GenBank/DDBJ whole genome shotgun (WGS) entry which is preliminary data.</text>
</comment>
<dbReference type="EMBL" id="JAUPFM010000011">
    <property type="protein sequence ID" value="KAK2837947.1"/>
    <property type="molecule type" value="Genomic_DNA"/>
</dbReference>
<dbReference type="Proteomes" id="UP001187415">
    <property type="component" value="Unassembled WGS sequence"/>
</dbReference>
<evidence type="ECO:0000313" key="3">
    <source>
        <dbReference type="Proteomes" id="UP001187415"/>
    </source>
</evidence>
<name>A0AA88MK36_CHASR</name>
<keyword evidence="3" id="KW-1185">Reference proteome</keyword>
<dbReference type="AlphaFoldDB" id="A0AA88MK36"/>
<accession>A0AA88MK36</accession>
<proteinExistence type="predicted"/>
<feature type="region of interest" description="Disordered" evidence="1">
    <location>
        <begin position="64"/>
        <end position="93"/>
    </location>
</feature>
<evidence type="ECO:0000313" key="2">
    <source>
        <dbReference type="EMBL" id="KAK2837947.1"/>
    </source>
</evidence>
<sequence length="93" mass="10011">MLNPCLPTPVMHSNPLLPLRLPSRSLAPLLPRVHGEDRSLGRPAAPGGWVFAMQVQGWLESERGGESSIVGLDSTLSPLEHPLMGKPTDNHTS</sequence>
<organism evidence="2 3">
    <name type="scientific">Channa striata</name>
    <name type="common">Snakehead murrel</name>
    <name type="synonym">Ophicephalus striatus</name>
    <dbReference type="NCBI Taxonomy" id="64152"/>
    <lineage>
        <taxon>Eukaryota</taxon>
        <taxon>Metazoa</taxon>
        <taxon>Chordata</taxon>
        <taxon>Craniata</taxon>
        <taxon>Vertebrata</taxon>
        <taxon>Euteleostomi</taxon>
        <taxon>Actinopterygii</taxon>
        <taxon>Neopterygii</taxon>
        <taxon>Teleostei</taxon>
        <taxon>Neoteleostei</taxon>
        <taxon>Acanthomorphata</taxon>
        <taxon>Anabantaria</taxon>
        <taxon>Anabantiformes</taxon>
        <taxon>Channoidei</taxon>
        <taxon>Channidae</taxon>
        <taxon>Channa</taxon>
    </lineage>
</organism>